<feature type="transmembrane region" description="Helical" evidence="9">
    <location>
        <begin position="6"/>
        <end position="27"/>
    </location>
</feature>
<keyword evidence="3 9" id="KW-0633">Potassium transport</keyword>
<dbReference type="OrthoDB" id="9763796at2"/>
<dbReference type="GO" id="GO:0005886">
    <property type="term" value="C:plasma membrane"/>
    <property type="evidence" value="ECO:0007669"/>
    <property type="project" value="UniProtKB-SubCell"/>
</dbReference>
<dbReference type="AlphaFoldDB" id="A0A4R7P4Y3"/>
<proteinExistence type="inferred from homology"/>
<gene>
    <name evidence="9" type="primary">kdpA</name>
    <name evidence="10" type="ORF">DFR24_3225</name>
</gene>
<feature type="transmembrane region" description="Helical" evidence="9">
    <location>
        <begin position="283"/>
        <end position="301"/>
    </location>
</feature>
<dbReference type="PANTHER" id="PTHR30607">
    <property type="entry name" value="POTASSIUM-TRANSPORTING ATPASE A CHAIN"/>
    <property type="match status" value="1"/>
</dbReference>
<dbReference type="GO" id="GO:0030955">
    <property type="term" value="F:potassium ion binding"/>
    <property type="evidence" value="ECO:0007669"/>
    <property type="project" value="UniProtKB-UniRule"/>
</dbReference>
<dbReference type="Proteomes" id="UP000295341">
    <property type="component" value="Unassembled WGS sequence"/>
</dbReference>
<comment type="similarity">
    <text evidence="9">Belongs to the KdpA family.</text>
</comment>
<evidence type="ECO:0000256" key="3">
    <source>
        <dbReference type="ARBA" id="ARBA00022538"/>
    </source>
</evidence>
<evidence type="ECO:0000256" key="8">
    <source>
        <dbReference type="ARBA" id="ARBA00023136"/>
    </source>
</evidence>
<organism evidence="10 11">
    <name type="scientific">Panacagrimonas perspica</name>
    <dbReference type="NCBI Taxonomy" id="381431"/>
    <lineage>
        <taxon>Bacteria</taxon>
        <taxon>Pseudomonadati</taxon>
        <taxon>Pseudomonadota</taxon>
        <taxon>Gammaproteobacteria</taxon>
        <taxon>Nevskiales</taxon>
        <taxon>Nevskiaceae</taxon>
        <taxon>Panacagrimonas</taxon>
    </lineage>
</organism>
<sequence>MHGHDLFRFLLFVALLLALAPPLGAWLTRVFEGRARGLGGVETGLYRAAGIDPAREQTWATYARSLLAFNGVGLVLLFALLMLQGVLPLNPQHLPGLSWHLAFNTAASFITNTNWQSYGGESTLSYLSQMAGLCVQNFTSAATGFAVAVALIRGITRRETRSLGNFWADMTRVTLYVLLPLSLLLAVFLVWQGVPQNFDSYVSATTLDGGTQTIAHGPAASQIAIKQLGTNGGGFFNANAAHPYENPTPLSNLVQVLSILLLPAALVFAFGRMVGDRRQGYPLLAAMLLLFVVGFGIVYAIESHPNPLLASLPLDHHAGNLEGKEARFGVFDSALWATATTAASNGSVNAMHDSFLPLGALVPLVNMMLGEIVFGGVGAGLYGMLLYVLLTVFIAGLMVGRTPEYLGKKIEAREVRLLVLAMLSMPLCILVFGAAAIVVPQSLSGLQDAGPHGLTELLYAYTSAAANNGSAFAGFTANLPYTNTMLGLAMLIGRYAYILPLLAVAGSLASKRAAPVSAGTFPTHAPLFVGLLIGVILIIGGLTFFPVLVLGPVAEHFAMLAGTTW</sequence>
<dbReference type="PANTHER" id="PTHR30607:SF2">
    <property type="entry name" value="POTASSIUM-TRANSPORTING ATPASE POTASSIUM-BINDING SUBUNIT"/>
    <property type="match status" value="1"/>
</dbReference>
<keyword evidence="11" id="KW-1185">Reference proteome</keyword>
<feature type="transmembrane region" description="Helical" evidence="9">
    <location>
        <begin position="173"/>
        <end position="191"/>
    </location>
</feature>
<feature type="transmembrane region" description="Helical" evidence="9">
    <location>
        <begin position="417"/>
        <end position="438"/>
    </location>
</feature>
<name>A0A4R7P4Y3_9GAMM</name>
<comment type="subunit">
    <text evidence="9">The system is composed of three essential subunits: KdpA, KdpB and KdpC.</text>
</comment>
<keyword evidence="4 9" id="KW-0812">Transmembrane</keyword>
<evidence type="ECO:0000256" key="5">
    <source>
        <dbReference type="ARBA" id="ARBA00022958"/>
    </source>
</evidence>
<feature type="transmembrane region" description="Helical" evidence="9">
    <location>
        <begin position="458"/>
        <end position="479"/>
    </location>
</feature>
<dbReference type="HAMAP" id="MF_00275">
    <property type="entry name" value="KdpA"/>
    <property type="match status" value="1"/>
</dbReference>
<evidence type="ECO:0000256" key="2">
    <source>
        <dbReference type="ARBA" id="ARBA00022475"/>
    </source>
</evidence>
<comment type="function">
    <text evidence="9">Part of the high-affinity ATP-driven potassium transport (or Kdp) system, which catalyzes the hydrolysis of ATP coupled with the electrogenic transport of potassium into the cytoplasm. This subunit binds the extracellular potassium ions and delivers the ions to the membrane domain of KdpB through an intramembrane tunnel.</text>
</comment>
<dbReference type="InterPro" id="IPR004623">
    <property type="entry name" value="KdpA"/>
</dbReference>
<protein>
    <recommendedName>
        <fullName evidence="9">Potassium-transporting ATPase potassium-binding subunit</fullName>
    </recommendedName>
    <alternativeName>
        <fullName evidence="9">ATP phosphohydrolase [potassium-transporting] A chain</fullName>
    </alternativeName>
    <alternativeName>
        <fullName evidence="9">Potassium-binding and translocating subunit A</fullName>
    </alternativeName>
    <alternativeName>
        <fullName evidence="9">Potassium-translocating ATPase A chain</fullName>
    </alternativeName>
</protein>
<comment type="subcellular location">
    <subcellularLocation>
        <location evidence="9">Cell membrane</location>
        <topology evidence="9">Multi-pass membrane protein</topology>
    </subcellularLocation>
</comment>
<dbReference type="NCBIfam" id="TIGR00680">
    <property type="entry name" value="kdpA"/>
    <property type="match status" value="1"/>
</dbReference>
<dbReference type="PIRSF" id="PIRSF001294">
    <property type="entry name" value="K_ATPaseA"/>
    <property type="match status" value="1"/>
</dbReference>
<evidence type="ECO:0000256" key="4">
    <source>
        <dbReference type="ARBA" id="ARBA00022692"/>
    </source>
</evidence>
<dbReference type="GO" id="GO:0008556">
    <property type="term" value="F:P-type potassium transmembrane transporter activity"/>
    <property type="evidence" value="ECO:0007669"/>
    <property type="project" value="InterPro"/>
</dbReference>
<keyword evidence="6 9" id="KW-1133">Transmembrane helix</keyword>
<evidence type="ECO:0000256" key="1">
    <source>
        <dbReference type="ARBA" id="ARBA00022448"/>
    </source>
</evidence>
<dbReference type="Pfam" id="PF03814">
    <property type="entry name" value="KdpA"/>
    <property type="match status" value="1"/>
</dbReference>
<keyword evidence="7 9" id="KW-0406">Ion transport</keyword>
<feature type="transmembrane region" description="Helical" evidence="9">
    <location>
        <begin position="486"/>
        <end position="508"/>
    </location>
</feature>
<feature type="transmembrane region" description="Helical" evidence="9">
    <location>
        <begin position="528"/>
        <end position="550"/>
    </location>
</feature>
<dbReference type="EMBL" id="SOBT01000009">
    <property type="protein sequence ID" value="TDU28845.1"/>
    <property type="molecule type" value="Genomic_DNA"/>
</dbReference>
<comment type="caution">
    <text evidence="10">The sequence shown here is derived from an EMBL/GenBank/DDBJ whole genome shotgun (WGS) entry which is preliminary data.</text>
</comment>
<evidence type="ECO:0000256" key="9">
    <source>
        <dbReference type="HAMAP-Rule" id="MF_00275"/>
    </source>
</evidence>
<feature type="transmembrane region" description="Helical" evidence="9">
    <location>
        <begin position="253"/>
        <end position="271"/>
    </location>
</feature>
<evidence type="ECO:0000256" key="7">
    <source>
        <dbReference type="ARBA" id="ARBA00023065"/>
    </source>
</evidence>
<evidence type="ECO:0000256" key="6">
    <source>
        <dbReference type="ARBA" id="ARBA00022989"/>
    </source>
</evidence>
<keyword evidence="5 9" id="KW-0630">Potassium</keyword>
<reference evidence="10 11" key="1">
    <citation type="submission" date="2019-03" db="EMBL/GenBank/DDBJ databases">
        <title>Genomic Encyclopedia of Type Strains, Phase IV (KMG-IV): sequencing the most valuable type-strain genomes for metagenomic binning, comparative biology and taxonomic classification.</title>
        <authorList>
            <person name="Goeker M."/>
        </authorList>
    </citation>
    <scope>NUCLEOTIDE SEQUENCE [LARGE SCALE GENOMIC DNA]</scope>
    <source>
        <strain evidence="10 11">DSM 26377</strain>
    </source>
</reference>
<accession>A0A4R7P4Y3</accession>
<keyword evidence="8 9" id="KW-0472">Membrane</keyword>
<dbReference type="RefSeq" id="WP_133882366.1">
    <property type="nucleotide sequence ID" value="NZ_MWIN01000018.1"/>
</dbReference>
<evidence type="ECO:0000313" key="11">
    <source>
        <dbReference type="Proteomes" id="UP000295341"/>
    </source>
</evidence>
<feature type="transmembrane region" description="Helical" evidence="9">
    <location>
        <begin position="65"/>
        <end position="87"/>
    </location>
</feature>
<evidence type="ECO:0000313" key="10">
    <source>
        <dbReference type="EMBL" id="TDU28845.1"/>
    </source>
</evidence>
<keyword evidence="2 9" id="KW-1003">Cell membrane</keyword>
<feature type="transmembrane region" description="Helical" evidence="9">
    <location>
        <begin position="130"/>
        <end position="152"/>
    </location>
</feature>
<keyword evidence="1 9" id="KW-0813">Transport</keyword>
<feature type="transmembrane region" description="Helical" evidence="9">
    <location>
        <begin position="372"/>
        <end position="397"/>
    </location>
</feature>